<reference evidence="1" key="1">
    <citation type="submission" date="2014-11" db="EMBL/GenBank/DDBJ databases">
        <authorList>
            <person name="Amaro Gonzalez C."/>
        </authorList>
    </citation>
    <scope>NUCLEOTIDE SEQUENCE</scope>
</reference>
<evidence type="ECO:0000313" key="1">
    <source>
        <dbReference type="EMBL" id="JAH23031.1"/>
    </source>
</evidence>
<sequence>MERVSVVQIHFWGLPEVHTFSTEG</sequence>
<accession>A0A0E9R1H9</accession>
<protein>
    <submittedName>
        <fullName evidence="1">Uncharacterized protein</fullName>
    </submittedName>
</protein>
<name>A0A0E9R1H9_ANGAN</name>
<reference evidence="1" key="2">
    <citation type="journal article" date="2015" name="Fish Shellfish Immunol.">
        <title>Early steps in the European eel (Anguilla anguilla)-Vibrio vulnificus interaction in the gills: Role of the RtxA13 toxin.</title>
        <authorList>
            <person name="Callol A."/>
            <person name="Pajuelo D."/>
            <person name="Ebbesson L."/>
            <person name="Teles M."/>
            <person name="MacKenzie S."/>
            <person name="Amaro C."/>
        </authorList>
    </citation>
    <scope>NUCLEOTIDE SEQUENCE</scope>
</reference>
<proteinExistence type="predicted"/>
<dbReference type="AlphaFoldDB" id="A0A0E9R1H9"/>
<organism evidence="1">
    <name type="scientific">Anguilla anguilla</name>
    <name type="common">European freshwater eel</name>
    <name type="synonym">Muraena anguilla</name>
    <dbReference type="NCBI Taxonomy" id="7936"/>
    <lineage>
        <taxon>Eukaryota</taxon>
        <taxon>Metazoa</taxon>
        <taxon>Chordata</taxon>
        <taxon>Craniata</taxon>
        <taxon>Vertebrata</taxon>
        <taxon>Euteleostomi</taxon>
        <taxon>Actinopterygii</taxon>
        <taxon>Neopterygii</taxon>
        <taxon>Teleostei</taxon>
        <taxon>Anguilliformes</taxon>
        <taxon>Anguillidae</taxon>
        <taxon>Anguilla</taxon>
    </lineage>
</organism>
<dbReference type="EMBL" id="GBXM01085546">
    <property type="protein sequence ID" value="JAH23031.1"/>
    <property type="molecule type" value="Transcribed_RNA"/>
</dbReference>